<dbReference type="Pfam" id="PF13649">
    <property type="entry name" value="Methyltransf_25"/>
    <property type="match status" value="1"/>
</dbReference>
<dbReference type="AlphaFoldDB" id="A0A498C8V1"/>
<keyword evidence="2" id="KW-0808">Transferase</keyword>
<dbReference type="RefSeq" id="WP_121441117.1">
    <property type="nucleotide sequence ID" value="NZ_RCDA01000001.1"/>
</dbReference>
<dbReference type="GO" id="GO:0008168">
    <property type="term" value="F:methyltransferase activity"/>
    <property type="evidence" value="ECO:0007669"/>
    <property type="project" value="UniProtKB-KW"/>
</dbReference>
<comment type="caution">
    <text evidence="2">The sequence shown here is derived from an EMBL/GenBank/DDBJ whole genome shotgun (WGS) entry which is preliminary data.</text>
</comment>
<evidence type="ECO:0000259" key="1">
    <source>
        <dbReference type="Pfam" id="PF13649"/>
    </source>
</evidence>
<name>A0A498C8V1_9GAMM</name>
<proteinExistence type="predicted"/>
<dbReference type="PANTHER" id="PTHR44068">
    <property type="entry name" value="ZGC:194242"/>
    <property type="match status" value="1"/>
</dbReference>
<dbReference type="GO" id="GO:0032259">
    <property type="term" value="P:methylation"/>
    <property type="evidence" value="ECO:0007669"/>
    <property type="project" value="UniProtKB-KW"/>
</dbReference>
<evidence type="ECO:0000313" key="2">
    <source>
        <dbReference type="EMBL" id="RLK50646.1"/>
    </source>
</evidence>
<dbReference type="PANTHER" id="PTHR44068:SF11">
    <property type="entry name" value="GERANYL DIPHOSPHATE 2-C-METHYLTRANSFERASE"/>
    <property type="match status" value="1"/>
</dbReference>
<accession>A0A498C8V1</accession>
<organism evidence="2 3">
    <name type="scientific">Alkalispirillum mobile</name>
    <dbReference type="NCBI Taxonomy" id="85925"/>
    <lineage>
        <taxon>Bacteria</taxon>
        <taxon>Pseudomonadati</taxon>
        <taxon>Pseudomonadota</taxon>
        <taxon>Gammaproteobacteria</taxon>
        <taxon>Chromatiales</taxon>
        <taxon>Ectothiorhodospiraceae</taxon>
        <taxon>Alkalispirillum</taxon>
    </lineage>
</organism>
<protein>
    <submittedName>
        <fullName evidence="2">Methyltransferase family protein</fullName>
    </submittedName>
</protein>
<gene>
    <name evidence="2" type="ORF">DFR31_0552</name>
</gene>
<sequence length="254" mass="28557">MNKPSLRFWDIFFEVYLDLPRQGPGNRTSAARALALCHDLPQCPRILDLGCGVGGQTLQLAELTSGSILAIDSHAPSIERLQAAIAERRLSQRVSAVVGDMARPAQPLGSFDLIWSEGALYSIGLRNALNVCYGLLRPGGYLAFTDAVWCRENPPAVVKASFDLDYPTMGWLDDDVTAIKDCVFELIGHFPLPDEAWWDEFYTPMEARISELRDKYANDVEASAILDQLAEEPEMHRRYSEFYGYEFFVARRPF</sequence>
<dbReference type="Proteomes" id="UP000275461">
    <property type="component" value="Unassembled WGS sequence"/>
</dbReference>
<keyword evidence="2" id="KW-0489">Methyltransferase</keyword>
<dbReference type="CDD" id="cd02440">
    <property type="entry name" value="AdoMet_MTases"/>
    <property type="match status" value="1"/>
</dbReference>
<dbReference type="InterPro" id="IPR041698">
    <property type="entry name" value="Methyltransf_25"/>
</dbReference>
<feature type="domain" description="Methyltransferase" evidence="1">
    <location>
        <begin position="46"/>
        <end position="140"/>
    </location>
</feature>
<keyword evidence="3" id="KW-1185">Reference proteome</keyword>
<dbReference type="SUPFAM" id="SSF53335">
    <property type="entry name" value="S-adenosyl-L-methionine-dependent methyltransferases"/>
    <property type="match status" value="1"/>
</dbReference>
<dbReference type="OrthoDB" id="529208at2"/>
<dbReference type="EMBL" id="RCDA01000001">
    <property type="protein sequence ID" value="RLK50646.1"/>
    <property type="molecule type" value="Genomic_DNA"/>
</dbReference>
<dbReference type="InterPro" id="IPR029063">
    <property type="entry name" value="SAM-dependent_MTases_sf"/>
</dbReference>
<reference evidence="2 3" key="1">
    <citation type="submission" date="2018-10" db="EMBL/GenBank/DDBJ databases">
        <title>Genomic Encyclopedia of Type Strains, Phase IV (KMG-IV): sequencing the most valuable type-strain genomes for metagenomic binning, comparative biology and taxonomic classification.</title>
        <authorList>
            <person name="Goeker M."/>
        </authorList>
    </citation>
    <scope>NUCLEOTIDE SEQUENCE [LARGE SCALE GENOMIC DNA]</scope>
    <source>
        <strain evidence="2 3">DSM 12769</strain>
    </source>
</reference>
<dbReference type="InterPro" id="IPR050447">
    <property type="entry name" value="Erg6_SMT_methyltransf"/>
</dbReference>
<dbReference type="Gene3D" id="3.40.50.150">
    <property type="entry name" value="Vaccinia Virus protein VP39"/>
    <property type="match status" value="1"/>
</dbReference>
<evidence type="ECO:0000313" key="3">
    <source>
        <dbReference type="Proteomes" id="UP000275461"/>
    </source>
</evidence>